<dbReference type="Proteomes" id="UP000650628">
    <property type="component" value="Unassembled WGS sequence"/>
</dbReference>
<dbReference type="RefSeq" id="WP_203956429.1">
    <property type="nucleotide sequence ID" value="NZ_BOOO01000035.1"/>
</dbReference>
<keyword evidence="10" id="KW-0472">Membrane</keyword>
<comment type="catalytic activity">
    <reaction evidence="1">
        <text>ATP + protein L-histidine = ADP + protein N-phospho-L-histidine.</text>
        <dbReference type="EC" id="2.7.13.3"/>
    </reaction>
</comment>
<keyword evidence="8" id="KW-1133">Transmembrane helix</keyword>
<dbReference type="InterPro" id="IPR036097">
    <property type="entry name" value="HisK_dim/P_sf"/>
</dbReference>
<sequence length="232" mass="25438">MTSTAPTQWPAQQDRFTADAAHELCTPLAGLRAQLEEALLHPGETDLPRLLDAALRDVDRLEAITADLLLLTQVAAGTHLKHQTVDLTDTVRTHAIRWTGRPEIRLRTAPAVTVHAAPAYLARLVTNLIDNARRHARQSIQVQVRHYDALAELTVTDDGPGIPAQDRERVFERFTRLDSARCRRRGGTGLGLAIARDIAHAHAGTLHVEDAPGGGARFVLRLPLARYVAVQP</sequence>
<proteinExistence type="predicted"/>
<dbReference type="SUPFAM" id="SSF47384">
    <property type="entry name" value="Homodimeric domain of signal transducing histidine kinase"/>
    <property type="match status" value="1"/>
</dbReference>
<evidence type="ECO:0000256" key="8">
    <source>
        <dbReference type="ARBA" id="ARBA00022989"/>
    </source>
</evidence>
<organism evidence="12 13">
    <name type="scientific">Planotetraspora mira</name>
    <dbReference type="NCBI Taxonomy" id="58121"/>
    <lineage>
        <taxon>Bacteria</taxon>
        <taxon>Bacillati</taxon>
        <taxon>Actinomycetota</taxon>
        <taxon>Actinomycetes</taxon>
        <taxon>Streptosporangiales</taxon>
        <taxon>Streptosporangiaceae</taxon>
        <taxon>Planotetraspora</taxon>
    </lineage>
</organism>
<protein>
    <recommendedName>
        <fullName evidence="3">histidine kinase</fullName>
        <ecNumber evidence="3">2.7.13.3</ecNumber>
    </recommendedName>
</protein>
<dbReference type="InterPro" id="IPR004358">
    <property type="entry name" value="Sig_transdc_His_kin-like_C"/>
</dbReference>
<gene>
    <name evidence="12" type="ORF">Pmi06nite_59830</name>
</gene>
<evidence type="ECO:0000256" key="2">
    <source>
        <dbReference type="ARBA" id="ARBA00004236"/>
    </source>
</evidence>
<dbReference type="InterPro" id="IPR003661">
    <property type="entry name" value="HisK_dim/P_dom"/>
</dbReference>
<dbReference type="Pfam" id="PF02518">
    <property type="entry name" value="HATPase_c"/>
    <property type="match status" value="1"/>
</dbReference>
<dbReference type="PANTHER" id="PTHR45436">
    <property type="entry name" value="SENSOR HISTIDINE KINASE YKOH"/>
    <property type="match status" value="1"/>
</dbReference>
<feature type="domain" description="Histidine kinase" evidence="11">
    <location>
        <begin position="19"/>
        <end position="226"/>
    </location>
</feature>
<keyword evidence="13" id="KW-1185">Reference proteome</keyword>
<keyword evidence="7" id="KW-0418">Kinase</keyword>
<dbReference type="EC" id="2.7.13.3" evidence="3"/>
<evidence type="ECO:0000256" key="7">
    <source>
        <dbReference type="ARBA" id="ARBA00022777"/>
    </source>
</evidence>
<keyword evidence="5" id="KW-0808">Transferase</keyword>
<keyword evidence="4" id="KW-0597">Phosphoprotein</keyword>
<dbReference type="Pfam" id="PF00512">
    <property type="entry name" value="HisKA"/>
    <property type="match status" value="1"/>
</dbReference>
<dbReference type="CDD" id="cd00075">
    <property type="entry name" value="HATPase"/>
    <property type="match status" value="1"/>
</dbReference>
<reference evidence="12 13" key="1">
    <citation type="submission" date="2021-01" db="EMBL/GenBank/DDBJ databases">
        <title>Whole genome shotgun sequence of Planotetraspora mira NBRC 15435.</title>
        <authorList>
            <person name="Komaki H."/>
            <person name="Tamura T."/>
        </authorList>
    </citation>
    <scope>NUCLEOTIDE SEQUENCE [LARGE SCALE GENOMIC DNA]</scope>
    <source>
        <strain evidence="12 13">NBRC 15435</strain>
    </source>
</reference>
<dbReference type="PANTHER" id="PTHR45436:SF5">
    <property type="entry name" value="SENSOR HISTIDINE KINASE TRCS"/>
    <property type="match status" value="1"/>
</dbReference>
<evidence type="ECO:0000256" key="3">
    <source>
        <dbReference type="ARBA" id="ARBA00012438"/>
    </source>
</evidence>
<evidence type="ECO:0000256" key="5">
    <source>
        <dbReference type="ARBA" id="ARBA00022679"/>
    </source>
</evidence>
<dbReference type="Gene3D" id="3.30.565.10">
    <property type="entry name" value="Histidine kinase-like ATPase, C-terminal domain"/>
    <property type="match status" value="1"/>
</dbReference>
<evidence type="ECO:0000256" key="10">
    <source>
        <dbReference type="ARBA" id="ARBA00023136"/>
    </source>
</evidence>
<dbReference type="InterPro" id="IPR003594">
    <property type="entry name" value="HATPase_dom"/>
</dbReference>
<dbReference type="Gene3D" id="1.10.287.130">
    <property type="match status" value="1"/>
</dbReference>
<dbReference type="AlphaFoldDB" id="A0A8J3X9L5"/>
<evidence type="ECO:0000259" key="11">
    <source>
        <dbReference type="PROSITE" id="PS50109"/>
    </source>
</evidence>
<evidence type="ECO:0000256" key="9">
    <source>
        <dbReference type="ARBA" id="ARBA00023012"/>
    </source>
</evidence>
<comment type="subcellular location">
    <subcellularLocation>
        <location evidence="2">Cell membrane</location>
    </subcellularLocation>
</comment>
<keyword evidence="9" id="KW-0902">Two-component regulatory system</keyword>
<dbReference type="EMBL" id="BOOO01000035">
    <property type="protein sequence ID" value="GII32541.1"/>
    <property type="molecule type" value="Genomic_DNA"/>
</dbReference>
<evidence type="ECO:0000256" key="1">
    <source>
        <dbReference type="ARBA" id="ARBA00000085"/>
    </source>
</evidence>
<dbReference type="GO" id="GO:0000155">
    <property type="term" value="F:phosphorelay sensor kinase activity"/>
    <property type="evidence" value="ECO:0007669"/>
    <property type="project" value="InterPro"/>
</dbReference>
<dbReference type="SUPFAM" id="SSF55874">
    <property type="entry name" value="ATPase domain of HSP90 chaperone/DNA topoisomerase II/histidine kinase"/>
    <property type="match status" value="1"/>
</dbReference>
<evidence type="ECO:0000313" key="13">
    <source>
        <dbReference type="Proteomes" id="UP000650628"/>
    </source>
</evidence>
<evidence type="ECO:0000313" key="12">
    <source>
        <dbReference type="EMBL" id="GII32541.1"/>
    </source>
</evidence>
<keyword evidence="6" id="KW-0812">Transmembrane</keyword>
<evidence type="ECO:0000256" key="6">
    <source>
        <dbReference type="ARBA" id="ARBA00022692"/>
    </source>
</evidence>
<dbReference type="PRINTS" id="PR00344">
    <property type="entry name" value="BCTRLSENSOR"/>
</dbReference>
<comment type="caution">
    <text evidence="12">The sequence shown here is derived from an EMBL/GenBank/DDBJ whole genome shotgun (WGS) entry which is preliminary data.</text>
</comment>
<dbReference type="PROSITE" id="PS50109">
    <property type="entry name" value="HIS_KIN"/>
    <property type="match status" value="1"/>
</dbReference>
<dbReference type="SMART" id="SM00387">
    <property type="entry name" value="HATPase_c"/>
    <property type="match status" value="1"/>
</dbReference>
<dbReference type="CDD" id="cd00082">
    <property type="entry name" value="HisKA"/>
    <property type="match status" value="1"/>
</dbReference>
<accession>A0A8J3X9L5</accession>
<evidence type="ECO:0000256" key="4">
    <source>
        <dbReference type="ARBA" id="ARBA00022553"/>
    </source>
</evidence>
<dbReference type="InterPro" id="IPR050428">
    <property type="entry name" value="TCS_sensor_his_kinase"/>
</dbReference>
<dbReference type="InterPro" id="IPR005467">
    <property type="entry name" value="His_kinase_dom"/>
</dbReference>
<dbReference type="SMART" id="SM00388">
    <property type="entry name" value="HisKA"/>
    <property type="match status" value="1"/>
</dbReference>
<dbReference type="GO" id="GO:0005886">
    <property type="term" value="C:plasma membrane"/>
    <property type="evidence" value="ECO:0007669"/>
    <property type="project" value="UniProtKB-SubCell"/>
</dbReference>
<dbReference type="InterPro" id="IPR036890">
    <property type="entry name" value="HATPase_C_sf"/>
</dbReference>
<name>A0A8J3X9L5_9ACTN</name>